<reference evidence="1" key="1">
    <citation type="journal article" date="2019" name="Sci. Rep.">
        <title>Draft genome of Tanacetum cinerariifolium, the natural source of mosquito coil.</title>
        <authorList>
            <person name="Yamashiro T."/>
            <person name="Shiraishi A."/>
            <person name="Satake H."/>
            <person name="Nakayama K."/>
        </authorList>
    </citation>
    <scope>NUCLEOTIDE SEQUENCE</scope>
</reference>
<gene>
    <name evidence="1" type="ORF">Tci_859259</name>
</gene>
<dbReference type="InterPro" id="IPR021109">
    <property type="entry name" value="Peptidase_aspartic_dom_sf"/>
</dbReference>
<name>A0A699RIW1_TANCI</name>
<dbReference type="Gene3D" id="2.40.70.10">
    <property type="entry name" value="Acid Proteases"/>
    <property type="match status" value="1"/>
</dbReference>
<feature type="non-terminal residue" evidence="1">
    <location>
        <position position="163"/>
    </location>
</feature>
<dbReference type="PANTHER" id="PTHR33067">
    <property type="entry name" value="RNA-DIRECTED DNA POLYMERASE-RELATED"/>
    <property type="match status" value="1"/>
</dbReference>
<evidence type="ECO:0008006" key="2">
    <source>
        <dbReference type="Google" id="ProtNLM"/>
    </source>
</evidence>
<comment type="caution">
    <text evidence="1">The sequence shown here is derived from an EMBL/GenBank/DDBJ whole genome shotgun (WGS) entry which is preliminary data.</text>
</comment>
<evidence type="ECO:0000313" key="1">
    <source>
        <dbReference type="EMBL" id="GFC87289.1"/>
    </source>
</evidence>
<dbReference type="PANTHER" id="PTHR33067:SF9">
    <property type="entry name" value="RNA-DIRECTED DNA POLYMERASE"/>
    <property type="match status" value="1"/>
</dbReference>
<proteinExistence type="predicted"/>
<organism evidence="1">
    <name type="scientific">Tanacetum cinerariifolium</name>
    <name type="common">Dalmatian daisy</name>
    <name type="synonym">Chrysanthemum cinerariifolium</name>
    <dbReference type="NCBI Taxonomy" id="118510"/>
    <lineage>
        <taxon>Eukaryota</taxon>
        <taxon>Viridiplantae</taxon>
        <taxon>Streptophyta</taxon>
        <taxon>Embryophyta</taxon>
        <taxon>Tracheophyta</taxon>
        <taxon>Spermatophyta</taxon>
        <taxon>Magnoliopsida</taxon>
        <taxon>eudicotyledons</taxon>
        <taxon>Gunneridae</taxon>
        <taxon>Pentapetalae</taxon>
        <taxon>asterids</taxon>
        <taxon>campanulids</taxon>
        <taxon>Asterales</taxon>
        <taxon>Asteraceae</taxon>
        <taxon>Asteroideae</taxon>
        <taxon>Anthemideae</taxon>
        <taxon>Anthemidinae</taxon>
        <taxon>Tanacetum</taxon>
    </lineage>
</organism>
<accession>A0A699RIW1</accession>
<dbReference type="AlphaFoldDB" id="A0A699RIW1"/>
<dbReference type="EMBL" id="BKCJ011109544">
    <property type="protein sequence ID" value="GFC87289.1"/>
    <property type="molecule type" value="Genomic_DNA"/>
</dbReference>
<protein>
    <recommendedName>
        <fullName evidence="2">Reverse transcriptase domain-containing protein</fullName>
    </recommendedName>
</protein>
<sequence>MAEQPKPQPVSFYLNHKVNKKLIGGIIGNPEFNDSLLATKTGNIGYEDYCSIHKKSIRKAIMFKRVTKKMGMEGNFGIPCNVGGTKDMSSLVDQGSDVSIMPLSVYNRLTNGKLVEINVRLFLASNSHIYPLGIAEDVLVEITDFVNPVDFLILDIKEDVKKP</sequence>